<name>A0ACB0ZIP7_MELEN</name>
<protein>
    <submittedName>
        <fullName evidence="1">Uncharacterized protein</fullName>
    </submittedName>
</protein>
<sequence>MYSLINLLITSLLLSTSTLLLLSASDWSGNIVGYGKHFLCNDKIVQLNGNMFIATKEVDLDRYRGGNDACDVEIAENGDIIIWYRKDTVKKFGCSIDLVTKNEGSIPFQFGINKSEGLSNCLIKTGDMEGEGGTGNHDATNWNTIPFSFSLKDAEFEKLKSNPQYGKNCGSKGSKVCENSGGKCLKQADYSIGWASKSNQVFYAVQPIGEPRYWSCLHDDKDNLSKSSFEIKIRSGGFDLLSKNCEGNMDFDCFKKEFIRKPEEWEIVDENYKEGLFKYLFTFHLLPLSAAPKRNIFVKRIMKGRLNEAKCDIFIRLVSLLV</sequence>
<organism evidence="1 2">
    <name type="scientific">Meloidogyne enterolobii</name>
    <name type="common">Root-knot nematode worm</name>
    <name type="synonym">Meloidogyne mayaguensis</name>
    <dbReference type="NCBI Taxonomy" id="390850"/>
    <lineage>
        <taxon>Eukaryota</taxon>
        <taxon>Metazoa</taxon>
        <taxon>Ecdysozoa</taxon>
        <taxon>Nematoda</taxon>
        <taxon>Chromadorea</taxon>
        <taxon>Rhabditida</taxon>
        <taxon>Tylenchina</taxon>
        <taxon>Tylenchomorpha</taxon>
        <taxon>Tylenchoidea</taxon>
        <taxon>Meloidogynidae</taxon>
        <taxon>Meloidogyninae</taxon>
        <taxon>Meloidogyne</taxon>
    </lineage>
</organism>
<evidence type="ECO:0000313" key="1">
    <source>
        <dbReference type="EMBL" id="CAK5078166.1"/>
    </source>
</evidence>
<dbReference type="Proteomes" id="UP001497535">
    <property type="component" value="Unassembled WGS sequence"/>
</dbReference>
<evidence type="ECO:0000313" key="2">
    <source>
        <dbReference type="Proteomes" id="UP001497535"/>
    </source>
</evidence>
<comment type="caution">
    <text evidence="1">The sequence shown here is derived from an EMBL/GenBank/DDBJ whole genome shotgun (WGS) entry which is preliminary data.</text>
</comment>
<keyword evidence="2" id="KW-1185">Reference proteome</keyword>
<accession>A0ACB0ZIP7</accession>
<gene>
    <name evidence="1" type="ORF">MENTE1834_LOCUS25208</name>
</gene>
<reference evidence="1" key="1">
    <citation type="submission" date="2023-11" db="EMBL/GenBank/DDBJ databases">
        <authorList>
            <person name="Poullet M."/>
        </authorList>
    </citation>
    <scope>NUCLEOTIDE SEQUENCE</scope>
    <source>
        <strain evidence="1">E1834</strain>
    </source>
</reference>
<dbReference type="EMBL" id="CAVMJV010000035">
    <property type="protein sequence ID" value="CAK5078166.1"/>
    <property type="molecule type" value="Genomic_DNA"/>
</dbReference>
<proteinExistence type="predicted"/>